<name>A0AC59HPE5_ENTFL</name>
<evidence type="ECO:0000313" key="2">
    <source>
        <dbReference type="Proteomes" id="UP001317613"/>
    </source>
</evidence>
<dbReference type="EMBL" id="AP026729">
    <property type="protein sequence ID" value="BDQ61525.1"/>
    <property type="molecule type" value="Genomic_DNA"/>
</dbReference>
<organism evidence="1 2">
    <name type="scientific">Enterococcus faecalis</name>
    <name type="common">Streptococcus faecalis</name>
    <dbReference type="NCBI Taxonomy" id="1351"/>
    <lineage>
        <taxon>Bacteria</taxon>
        <taxon>Bacillati</taxon>
        <taxon>Bacillota</taxon>
        <taxon>Bacilli</taxon>
        <taxon>Lactobacillales</taxon>
        <taxon>Enterococcaceae</taxon>
        <taxon>Enterococcus</taxon>
    </lineage>
</organism>
<dbReference type="Proteomes" id="UP001317613">
    <property type="component" value="Chromosome"/>
</dbReference>
<sequence>MNFWFGGKKTSISETNKRYRRKKMADLVIMKNEQAVTSSLQIAETFNKNHRDVLLMI</sequence>
<accession>A0AC59HPE5</accession>
<reference evidence="1" key="1">
    <citation type="submission" date="2022-08" db="EMBL/GenBank/DDBJ databases">
        <title>Molecular epidemiological analysis of five strains of VanD-type vancomycin-resistant Enterococcus faecalis.</title>
        <authorList>
            <person name="Mimura K."/>
            <person name="Hashimoto Y."/>
            <person name="Tomita H."/>
        </authorList>
    </citation>
    <scope>NUCLEOTIDE SEQUENCE</scope>
    <source>
        <strain evidence="1">SVR2332</strain>
    </source>
</reference>
<proteinExistence type="predicted"/>
<evidence type="ECO:0000313" key="1">
    <source>
        <dbReference type="EMBL" id="BDQ61525.1"/>
    </source>
</evidence>
<gene>
    <name evidence="1" type="ORF">EfsSVR2332_16030</name>
</gene>
<protein>
    <submittedName>
        <fullName evidence="1">Uncharacterized protein</fullName>
    </submittedName>
</protein>